<reference evidence="1 2" key="1">
    <citation type="journal article" date="2019" name="Commun. Biol.">
        <title>The bagworm genome reveals a unique fibroin gene that provides high tensile strength.</title>
        <authorList>
            <person name="Kono N."/>
            <person name="Nakamura H."/>
            <person name="Ohtoshi R."/>
            <person name="Tomita M."/>
            <person name="Numata K."/>
            <person name="Arakawa K."/>
        </authorList>
    </citation>
    <scope>NUCLEOTIDE SEQUENCE [LARGE SCALE GENOMIC DNA]</scope>
</reference>
<keyword evidence="1" id="KW-0548">Nucleotidyltransferase</keyword>
<proteinExistence type="predicted"/>
<dbReference type="GO" id="GO:0003964">
    <property type="term" value="F:RNA-directed DNA polymerase activity"/>
    <property type="evidence" value="ECO:0007669"/>
    <property type="project" value="UniProtKB-KW"/>
</dbReference>
<keyword evidence="2" id="KW-1185">Reference proteome</keyword>
<dbReference type="AlphaFoldDB" id="A0A4C1T3I3"/>
<comment type="caution">
    <text evidence="1">The sequence shown here is derived from an EMBL/GenBank/DDBJ whole genome shotgun (WGS) entry which is preliminary data.</text>
</comment>
<accession>A0A4C1T3I3</accession>
<evidence type="ECO:0000313" key="2">
    <source>
        <dbReference type="Proteomes" id="UP000299102"/>
    </source>
</evidence>
<dbReference type="PANTHER" id="PTHR19446">
    <property type="entry name" value="REVERSE TRANSCRIPTASES"/>
    <property type="match status" value="1"/>
</dbReference>
<evidence type="ECO:0000313" key="1">
    <source>
        <dbReference type="EMBL" id="GBP08008.1"/>
    </source>
</evidence>
<name>A0A4C1T3I3_EUMVA</name>
<protein>
    <submittedName>
        <fullName evidence="1">RNA-directed DNA polymerase from mobile element jockey</fullName>
    </submittedName>
</protein>
<dbReference type="Proteomes" id="UP000299102">
    <property type="component" value="Unassembled WGS sequence"/>
</dbReference>
<gene>
    <name evidence="1" type="primary">pol</name>
    <name evidence="1" type="ORF">EVAR_78131_1</name>
</gene>
<dbReference type="EMBL" id="BGZK01000028">
    <property type="protein sequence ID" value="GBP08008.1"/>
    <property type="molecule type" value="Genomic_DNA"/>
</dbReference>
<organism evidence="1 2">
    <name type="scientific">Eumeta variegata</name>
    <name type="common">Bagworm moth</name>
    <name type="synonym">Eumeta japonica</name>
    <dbReference type="NCBI Taxonomy" id="151549"/>
    <lineage>
        <taxon>Eukaryota</taxon>
        <taxon>Metazoa</taxon>
        <taxon>Ecdysozoa</taxon>
        <taxon>Arthropoda</taxon>
        <taxon>Hexapoda</taxon>
        <taxon>Insecta</taxon>
        <taxon>Pterygota</taxon>
        <taxon>Neoptera</taxon>
        <taxon>Endopterygota</taxon>
        <taxon>Lepidoptera</taxon>
        <taxon>Glossata</taxon>
        <taxon>Ditrysia</taxon>
        <taxon>Tineoidea</taxon>
        <taxon>Psychidae</taxon>
        <taxon>Oiketicinae</taxon>
        <taxon>Eumeta</taxon>
    </lineage>
</organism>
<sequence>MEKETIGSLSEAAIIKEVMIAKEDPYRAENTTLFQKLDLTSKLEVKTALSRFKTKKATGPDGIKTDVFKLGGEVFAETFVPLTNFILYTSYLPKTWKTDACFFLHKAGKDHYQASSNRPIMLFNIMGKLGKQLTLRRFTAMVEKLQSPFQQEFMRARGTATQILRTGKIIQRRLRLHDINRSLKSL</sequence>
<dbReference type="OrthoDB" id="416454at2759"/>
<keyword evidence="1" id="KW-0695">RNA-directed DNA polymerase</keyword>
<keyword evidence="1" id="KW-0808">Transferase</keyword>